<evidence type="ECO:0000256" key="10">
    <source>
        <dbReference type="SAM" id="MobiDB-lite"/>
    </source>
</evidence>
<dbReference type="InterPro" id="IPR013087">
    <property type="entry name" value="Znf_C2H2_type"/>
</dbReference>
<evidence type="ECO:0000256" key="1">
    <source>
        <dbReference type="ARBA" id="ARBA00004123"/>
    </source>
</evidence>
<dbReference type="GO" id="GO:0005634">
    <property type="term" value="C:nucleus"/>
    <property type="evidence" value="ECO:0007669"/>
    <property type="project" value="UniProtKB-SubCell"/>
</dbReference>
<keyword evidence="6" id="KW-0238">DNA-binding</keyword>
<dbReference type="PROSITE" id="PS50157">
    <property type="entry name" value="ZINC_FINGER_C2H2_2"/>
    <property type="match status" value="1"/>
</dbReference>
<dbReference type="Proteomes" id="UP001228049">
    <property type="component" value="Unassembled WGS sequence"/>
</dbReference>
<dbReference type="PANTHER" id="PTHR13006:SF8">
    <property type="entry name" value="SLC2A4 REGULATOR"/>
    <property type="match status" value="1"/>
</dbReference>
<dbReference type="InterPro" id="IPR052253">
    <property type="entry name" value="CR1/CR2-DNA-binding_regulator"/>
</dbReference>
<name>A0AAD9CCM5_DISEL</name>
<gene>
    <name evidence="12" type="ORF">KUDE01_018828</name>
</gene>
<dbReference type="GO" id="GO:0003700">
    <property type="term" value="F:DNA-binding transcription factor activity"/>
    <property type="evidence" value="ECO:0007669"/>
    <property type="project" value="TreeGrafter"/>
</dbReference>
<evidence type="ECO:0000256" key="7">
    <source>
        <dbReference type="ARBA" id="ARBA00023163"/>
    </source>
</evidence>
<dbReference type="PANTHER" id="PTHR13006">
    <property type="entry name" value="PAPILLOMAVIRUS REGULATORY FACTOR PRF-1"/>
    <property type="match status" value="1"/>
</dbReference>
<evidence type="ECO:0000313" key="12">
    <source>
        <dbReference type="EMBL" id="KAK1899308.1"/>
    </source>
</evidence>
<comment type="subcellular location">
    <subcellularLocation>
        <location evidence="1">Nucleus</location>
    </subcellularLocation>
</comment>
<evidence type="ECO:0000256" key="5">
    <source>
        <dbReference type="ARBA" id="ARBA00023015"/>
    </source>
</evidence>
<comment type="caution">
    <text evidence="12">The sequence shown here is derived from an EMBL/GenBank/DDBJ whole genome shotgun (WGS) entry which is preliminary data.</text>
</comment>
<protein>
    <submittedName>
        <fullName evidence="12">Zinc finger protein 704</fullName>
    </submittedName>
</protein>
<evidence type="ECO:0000256" key="8">
    <source>
        <dbReference type="ARBA" id="ARBA00023242"/>
    </source>
</evidence>
<evidence type="ECO:0000256" key="4">
    <source>
        <dbReference type="ARBA" id="ARBA00022833"/>
    </source>
</evidence>
<keyword evidence="2" id="KW-0479">Metal-binding</keyword>
<accession>A0AAD9CCM5</accession>
<dbReference type="AlphaFoldDB" id="A0AAD9CCM5"/>
<keyword evidence="5" id="KW-0805">Transcription regulation</keyword>
<dbReference type="GO" id="GO:0006357">
    <property type="term" value="P:regulation of transcription by RNA polymerase II"/>
    <property type="evidence" value="ECO:0007669"/>
    <property type="project" value="TreeGrafter"/>
</dbReference>
<keyword evidence="8" id="KW-0539">Nucleus</keyword>
<keyword evidence="7" id="KW-0804">Transcription</keyword>
<evidence type="ECO:0000313" key="13">
    <source>
        <dbReference type="Proteomes" id="UP001228049"/>
    </source>
</evidence>
<evidence type="ECO:0000256" key="6">
    <source>
        <dbReference type="ARBA" id="ARBA00023125"/>
    </source>
</evidence>
<dbReference type="GO" id="GO:0008270">
    <property type="term" value="F:zinc ion binding"/>
    <property type="evidence" value="ECO:0007669"/>
    <property type="project" value="UniProtKB-KW"/>
</dbReference>
<evidence type="ECO:0000259" key="11">
    <source>
        <dbReference type="PROSITE" id="PS50157"/>
    </source>
</evidence>
<evidence type="ECO:0000256" key="3">
    <source>
        <dbReference type="ARBA" id="ARBA00022771"/>
    </source>
</evidence>
<sequence>MDTRYILEQTSVGTRVGGADFNYRPGRSVLCDTRVPTAEKNGPMPVYTHGPVFYKLLMDGGSVSGVKGEQTSPKGNGRILHEMEKTGLGEQKDTGSSGILKRASPTHCPGTNGQSPGVFMHLDIRNPGKQAELANNFRAAQEWIIPPSEIQPLPSSHIPVPRNRKPSGHADKEVMAATVLTSLSTSPLVLNPSCAPPVTEPGSRAWKDVLSNSYSSSTSGNWSWDNSDQSVPSTPSPPLSNDTNKNFPLLTPGDDVNEDVPESTHFMFEDPIPRKRKNSMKVMFKCLWKNCEKVLSTSSGIQRHVRTVHLGRNTDSDYSDGEEDFYYSEIEINMDSLTEGLSSLTPTSPTTCGPPPVFPPPLTAVPHSERINMNSSHSPTPTLLSQSAPSTLCHIRTDHAYQATAPVRIPVGPELAGLGNGNGTGPGHGTGNGISASWQSPHVLFKGVPGPVIQVRTVSIGEKRQPAAITHSTVIKNHALITPAPKSAPGTRKPRGEAKKCRKVYGMEKRDMWCTACRWKKACQRFTD</sequence>
<feature type="domain" description="C2H2-type" evidence="11">
    <location>
        <begin position="284"/>
        <end position="314"/>
    </location>
</feature>
<keyword evidence="3 9" id="KW-0863">Zinc-finger</keyword>
<feature type="region of interest" description="Disordered" evidence="10">
    <location>
        <begin position="217"/>
        <end position="256"/>
    </location>
</feature>
<reference evidence="12" key="1">
    <citation type="submission" date="2023-04" db="EMBL/GenBank/DDBJ databases">
        <title>Chromosome-level genome of Chaenocephalus aceratus.</title>
        <authorList>
            <person name="Park H."/>
        </authorList>
    </citation>
    <scope>NUCLEOTIDE SEQUENCE</scope>
    <source>
        <strain evidence="12">DE</strain>
        <tissue evidence="12">Muscle</tissue>
    </source>
</reference>
<keyword evidence="13" id="KW-1185">Reference proteome</keyword>
<dbReference type="GO" id="GO:0000978">
    <property type="term" value="F:RNA polymerase II cis-regulatory region sequence-specific DNA binding"/>
    <property type="evidence" value="ECO:0007669"/>
    <property type="project" value="TreeGrafter"/>
</dbReference>
<dbReference type="SMART" id="SM01366">
    <property type="entry name" value="c-clamp"/>
    <property type="match status" value="1"/>
</dbReference>
<organism evidence="12 13">
    <name type="scientific">Dissostichus eleginoides</name>
    <name type="common">Patagonian toothfish</name>
    <name type="synonym">Dissostichus amissus</name>
    <dbReference type="NCBI Taxonomy" id="100907"/>
    <lineage>
        <taxon>Eukaryota</taxon>
        <taxon>Metazoa</taxon>
        <taxon>Chordata</taxon>
        <taxon>Craniata</taxon>
        <taxon>Vertebrata</taxon>
        <taxon>Euteleostomi</taxon>
        <taxon>Actinopterygii</taxon>
        <taxon>Neopterygii</taxon>
        <taxon>Teleostei</taxon>
        <taxon>Neoteleostei</taxon>
        <taxon>Acanthomorphata</taxon>
        <taxon>Eupercaria</taxon>
        <taxon>Perciformes</taxon>
        <taxon>Notothenioidei</taxon>
        <taxon>Nototheniidae</taxon>
        <taxon>Dissostichus</taxon>
    </lineage>
</organism>
<feature type="region of interest" description="Disordered" evidence="10">
    <location>
        <begin position="89"/>
        <end position="112"/>
    </location>
</feature>
<evidence type="ECO:0000256" key="9">
    <source>
        <dbReference type="PROSITE-ProRule" id="PRU00042"/>
    </source>
</evidence>
<keyword evidence="4" id="KW-0862">Zinc</keyword>
<dbReference type="EMBL" id="JASDAP010000008">
    <property type="protein sequence ID" value="KAK1899308.1"/>
    <property type="molecule type" value="Genomic_DNA"/>
</dbReference>
<feature type="compositionally biased region" description="Polar residues" evidence="10">
    <location>
        <begin position="229"/>
        <end position="246"/>
    </location>
</feature>
<evidence type="ECO:0000256" key="2">
    <source>
        <dbReference type="ARBA" id="ARBA00022723"/>
    </source>
</evidence>
<proteinExistence type="predicted"/>
<dbReference type="Gene3D" id="3.30.160.60">
    <property type="entry name" value="Classic Zinc Finger"/>
    <property type="match status" value="1"/>
</dbReference>
<dbReference type="PROSITE" id="PS00028">
    <property type="entry name" value="ZINC_FINGER_C2H2_1"/>
    <property type="match status" value="1"/>
</dbReference>
<feature type="compositionally biased region" description="Low complexity" evidence="10">
    <location>
        <begin position="217"/>
        <end position="228"/>
    </location>
</feature>